<protein>
    <submittedName>
        <fullName evidence="3">Uncharacterized protein</fullName>
    </submittedName>
</protein>
<evidence type="ECO:0000313" key="4">
    <source>
        <dbReference type="Proteomes" id="UP000216624"/>
    </source>
</evidence>
<reference evidence="3" key="2">
    <citation type="submission" date="2017-08" db="EMBL/GenBank/DDBJ databases">
        <authorList>
            <person name="de Groot N.N."/>
        </authorList>
    </citation>
    <scope>NUCLEOTIDE SEQUENCE [LARGE SCALE GENOMIC DNA]</scope>
    <source>
        <strain evidence="3">PX439</strain>
    </source>
</reference>
<keyword evidence="4" id="KW-1185">Reference proteome</keyword>
<accession>A0A260Z979</accession>
<evidence type="ECO:0000313" key="2">
    <source>
        <dbReference type="EMBL" id="KAF1762023.1"/>
    </source>
</evidence>
<feature type="non-terminal residue" evidence="3">
    <location>
        <position position="1"/>
    </location>
</feature>
<dbReference type="AlphaFoldDB" id="A0A260Z979"/>
<organism evidence="3 4">
    <name type="scientific">Caenorhabditis remanei</name>
    <name type="common">Caenorhabditis vulgaris</name>
    <dbReference type="NCBI Taxonomy" id="31234"/>
    <lineage>
        <taxon>Eukaryota</taxon>
        <taxon>Metazoa</taxon>
        <taxon>Ecdysozoa</taxon>
        <taxon>Nematoda</taxon>
        <taxon>Chromadorea</taxon>
        <taxon>Rhabditida</taxon>
        <taxon>Rhabditina</taxon>
        <taxon>Rhabditomorpha</taxon>
        <taxon>Rhabditoidea</taxon>
        <taxon>Rhabditidae</taxon>
        <taxon>Peloderinae</taxon>
        <taxon>Caenorhabditis</taxon>
    </lineage>
</organism>
<evidence type="ECO:0000256" key="1">
    <source>
        <dbReference type="SAM" id="MobiDB-lite"/>
    </source>
</evidence>
<evidence type="ECO:0000313" key="5">
    <source>
        <dbReference type="Proteomes" id="UP000483820"/>
    </source>
</evidence>
<feature type="region of interest" description="Disordered" evidence="1">
    <location>
        <begin position="1"/>
        <end position="31"/>
    </location>
</feature>
<dbReference type="EMBL" id="NMWX01000196">
    <property type="protein sequence ID" value="OZF82216.1"/>
    <property type="molecule type" value="Genomic_DNA"/>
</dbReference>
<evidence type="ECO:0000313" key="3">
    <source>
        <dbReference type="EMBL" id="OZF82216.1"/>
    </source>
</evidence>
<dbReference type="EMBL" id="WUAV01000003">
    <property type="protein sequence ID" value="KAF1762023.1"/>
    <property type="molecule type" value="Genomic_DNA"/>
</dbReference>
<dbReference type="Proteomes" id="UP000483820">
    <property type="component" value="Chromosome III"/>
</dbReference>
<name>A0A260Z979_CAERE</name>
<comment type="caution">
    <text evidence="3">The sequence shown here is derived from an EMBL/GenBank/DDBJ whole genome shotgun (WGS) entry which is preliminary data.</text>
</comment>
<proteinExistence type="predicted"/>
<reference evidence="2 5" key="3">
    <citation type="submission" date="2019-12" db="EMBL/GenBank/DDBJ databases">
        <title>Chromosome-level assembly of the Caenorhabditis remanei genome.</title>
        <authorList>
            <person name="Teterina A.A."/>
            <person name="Willis J.H."/>
            <person name="Phillips P.C."/>
        </authorList>
    </citation>
    <scope>NUCLEOTIDE SEQUENCE [LARGE SCALE GENOMIC DNA]</scope>
    <source>
        <strain evidence="2 5">PX506</strain>
        <tissue evidence="2">Whole organism</tissue>
    </source>
</reference>
<gene>
    <name evidence="3" type="ORF">FL82_09769</name>
    <name evidence="2" type="ORF">GCK72_010284</name>
</gene>
<sequence>MLRSENPIPQINRGETSDDGGDFRTMSEMPEKMHDYRMAKIRETLQEVRKNNWIYVGNAFREQPLAPSKP</sequence>
<reference evidence="4" key="1">
    <citation type="submission" date="2017-08" db="EMBL/GenBank/DDBJ databases">
        <authorList>
            <person name="Fierst J.L."/>
        </authorList>
    </citation>
    <scope>NUCLEOTIDE SEQUENCE [LARGE SCALE GENOMIC DNA]</scope>
    <source>
        <strain evidence="4">PX439</strain>
    </source>
</reference>
<dbReference type="Proteomes" id="UP000216624">
    <property type="component" value="Unassembled WGS sequence"/>
</dbReference>